<dbReference type="OrthoDB" id="6255506at2759"/>
<evidence type="ECO:0000256" key="3">
    <source>
        <dbReference type="ARBA" id="ARBA00004496"/>
    </source>
</evidence>
<evidence type="ECO:0000256" key="1">
    <source>
        <dbReference type="ARBA" id="ARBA00003202"/>
    </source>
</evidence>
<dbReference type="GeneID" id="59380935"/>
<dbReference type="VEuPathDB" id="FungiDB:PC9H_011117"/>
<evidence type="ECO:0000256" key="2">
    <source>
        <dbReference type="ARBA" id="ARBA00004123"/>
    </source>
</evidence>
<evidence type="ECO:0000256" key="10">
    <source>
        <dbReference type="SAM" id="MobiDB-lite"/>
    </source>
</evidence>
<feature type="domain" description="Transcription factor Iwr1" evidence="12">
    <location>
        <begin position="185"/>
        <end position="253"/>
    </location>
</feature>
<evidence type="ECO:0000313" key="14">
    <source>
        <dbReference type="Proteomes" id="UP000623687"/>
    </source>
</evidence>
<feature type="region of interest" description="Disordered" evidence="10">
    <location>
        <begin position="515"/>
        <end position="550"/>
    </location>
</feature>
<evidence type="ECO:0000256" key="7">
    <source>
        <dbReference type="ARBA" id="ARBA00022490"/>
    </source>
</evidence>
<dbReference type="PANTHER" id="PTHR31196">
    <property type="entry name" value="RNA POLYMERASE II NUCLEAR LOCALIZATION PROTEIN SLC7A6OS-RELATED"/>
    <property type="match status" value="1"/>
</dbReference>
<keyword evidence="14" id="KW-1185">Reference proteome</keyword>
<feature type="compositionally biased region" description="Basic and acidic residues" evidence="10">
    <location>
        <begin position="264"/>
        <end position="277"/>
    </location>
</feature>
<organism evidence="13 14">
    <name type="scientific">Pleurotus ostreatus</name>
    <name type="common">Oyster mushroom</name>
    <name type="synonym">White-rot fungus</name>
    <dbReference type="NCBI Taxonomy" id="5322"/>
    <lineage>
        <taxon>Eukaryota</taxon>
        <taxon>Fungi</taxon>
        <taxon>Dikarya</taxon>
        <taxon>Basidiomycota</taxon>
        <taxon>Agaricomycotina</taxon>
        <taxon>Agaricomycetes</taxon>
        <taxon>Agaricomycetidae</taxon>
        <taxon>Agaricales</taxon>
        <taxon>Pleurotineae</taxon>
        <taxon>Pleurotaceae</taxon>
        <taxon>Pleurotus</taxon>
    </lineage>
</organism>
<sequence>MESTSQPYTILRIKRKRNEEPLDALVVESATPRKKSRGGMGMFQFAQTVEAEAWEDEARRKALQEEIQRLARENASKTYEAPQTLPSSPPRPPVTETRRYTIVNAQEQEPERGRLPTSPPVVVSSKNVPSKSPEIKLYDAVVSNDVPDADPEMEKFLPMIRDYLTLHDIPMDADTRNTSAPQESDDYVWDVFYHRPASLSEWNHVAANVGTLTGLPPSLNDPFDSDDSDEVPDEADEDSNAEEYFTNDYPDEEESTDDDGGSDAFHESSDHELLRPDLCKGPNATHPFLTIGITDAFLRLPRSGIAEYDKFFAYFSCQTHQHDFPVEAILFYDFFLTLGILVFRTAALYNNDRRVKYGLGFLIFLMAANGVVQWCIYGFGVSQVNQDVVENGPMKRDCFLPFGDNQGIEFACDWTLLLVLDTTVFFLTIRKTLPMVMNEPSGRSNLWAALLRDGSFPRYDRRVARLLSTSNMANILVMLLSPPYLKTLFPIFVNTLSSALISRPVLNLRDPCLRNSNKTPNAVTPPLHVERPTANNDDDLERGTPRNPTAQEVANAIRTFRASGHGSSPSQFP</sequence>
<dbReference type="GO" id="GO:0005634">
    <property type="term" value="C:nucleus"/>
    <property type="evidence" value="ECO:0007669"/>
    <property type="project" value="UniProtKB-SubCell"/>
</dbReference>
<feature type="transmembrane region" description="Helical" evidence="11">
    <location>
        <begin position="359"/>
        <end position="379"/>
    </location>
</feature>
<dbReference type="GO" id="GO:0015031">
    <property type="term" value="P:protein transport"/>
    <property type="evidence" value="ECO:0007669"/>
    <property type="project" value="UniProtKB-KW"/>
</dbReference>
<evidence type="ECO:0000256" key="11">
    <source>
        <dbReference type="SAM" id="Phobius"/>
    </source>
</evidence>
<feature type="region of interest" description="Disordered" evidence="10">
    <location>
        <begin position="70"/>
        <end position="129"/>
    </location>
</feature>
<protein>
    <recommendedName>
        <fullName evidence="5">Probable RNA polymerase II nuclear localization protein SLC7A6OS</fullName>
    </recommendedName>
</protein>
<comment type="function">
    <text evidence="1">Directs RNA polymerase II nuclear import.</text>
</comment>
<feature type="compositionally biased region" description="Acidic residues" evidence="10">
    <location>
        <begin position="223"/>
        <end position="241"/>
    </location>
</feature>
<keyword evidence="11" id="KW-0472">Membrane</keyword>
<evidence type="ECO:0000256" key="5">
    <source>
        <dbReference type="ARBA" id="ARBA00017036"/>
    </source>
</evidence>
<feature type="transmembrane region" description="Helical" evidence="11">
    <location>
        <begin position="414"/>
        <end position="433"/>
    </location>
</feature>
<accession>A0A8H7DRQ8</accession>
<name>A0A8H7DRQ8_PLEOS</name>
<keyword evidence="9" id="KW-0539">Nucleus</keyword>
<evidence type="ECO:0000256" key="6">
    <source>
        <dbReference type="ARBA" id="ARBA00022448"/>
    </source>
</evidence>
<dbReference type="GO" id="GO:0005737">
    <property type="term" value="C:cytoplasm"/>
    <property type="evidence" value="ECO:0007669"/>
    <property type="project" value="UniProtKB-SubCell"/>
</dbReference>
<keyword evidence="11" id="KW-0812">Transmembrane</keyword>
<feature type="compositionally biased region" description="Acidic residues" evidence="10">
    <location>
        <begin position="249"/>
        <end position="261"/>
    </location>
</feature>
<proteinExistence type="inferred from homology"/>
<evidence type="ECO:0000256" key="4">
    <source>
        <dbReference type="ARBA" id="ARBA00010218"/>
    </source>
</evidence>
<dbReference type="RefSeq" id="XP_036627985.1">
    <property type="nucleotide sequence ID" value="XM_036780602.1"/>
</dbReference>
<feature type="compositionally biased region" description="Low complexity" evidence="10">
    <location>
        <begin position="120"/>
        <end position="129"/>
    </location>
</feature>
<dbReference type="Proteomes" id="UP000623687">
    <property type="component" value="Unassembled WGS sequence"/>
</dbReference>
<comment type="subcellular location">
    <subcellularLocation>
        <location evidence="3">Cytoplasm</location>
    </subcellularLocation>
    <subcellularLocation>
        <location evidence="2">Nucleus</location>
    </subcellularLocation>
</comment>
<evidence type="ECO:0000256" key="9">
    <source>
        <dbReference type="ARBA" id="ARBA00023242"/>
    </source>
</evidence>
<dbReference type="Pfam" id="PF08574">
    <property type="entry name" value="Iwr1"/>
    <property type="match status" value="1"/>
</dbReference>
<dbReference type="PANTHER" id="PTHR31196:SF2">
    <property type="entry name" value="RNA POLYMERASE II NUCLEAR LOCALIZATION PROTEIN SLC7A6OS-RELATED"/>
    <property type="match status" value="1"/>
</dbReference>
<evidence type="ECO:0000256" key="8">
    <source>
        <dbReference type="ARBA" id="ARBA00022927"/>
    </source>
</evidence>
<keyword evidence="11" id="KW-1133">Transmembrane helix</keyword>
<feature type="transmembrane region" description="Helical" evidence="11">
    <location>
        <begin position="329"/>
        <end position="347"/>
    </location>
</feature>
<comment type="caution">
    <text evidence="13">The sequence shown here is derived from an EMBL/GenBank/DDBJ whole genome shotgun (WGS) entry which is preliminary data.</text>
</comment>
<reference evidence="13" key="1">
    <citation type="submission" date="2019-07" db="EMBL/GenBank/DDBJ databases">
        <authorList>
            <person name="Palmer J.M."/>
        </authorList>
    </citation>
    <scope>NUCLEOTIDE SEQUENCE</scope>
    <source>
        <strain evidence="13">PC9</strain>
    </source>
</reference>
<dbReference type="EMBL" id="JACETU010000008">
    <property type="protein sequence ID" value="KAF7422953.1"/>
    <property type="molecule type" value="Genomic_DNA"/>
</dbReference>
<gene>
    <name evidence="13" type="ORF">PC9H_011117</name>
</gene>
<dbReference type="GO" id="GO:0032502">
    <property type="term" value="P:developmental process"/>
    <property type="evidence" value="ECO:0007669"/>
    <property type="project" value="TreeGrafter"/>
</dbReference>
<dbReference type="InterPro" id="IPR040218">
    <property type="entry name" value="SLC7A6OS"/>
</dbReference>
<keyword evidence="8" id="KW-0653">Protein transport</keyword>
<dbReference type="InterPro" id="IPR013883">
    <property type="entry name" value="TF_Iwr1_dom"/>
</dbReference>
<comment type="similarity">
    <text evidence="4">Belongs to the IWR1/SLC7A6OS family.</text>
</comment>
<dbReference type="AlphaFoldDB" id="A0A8H7DRQ8"/>
<keyword evidence="7" id="KW-0963">Cytoplasm</keyword>
<evidence type="ECO:0000313" key="13">
    <source>
        <dbReference type="EMBL" id="KAF7422953.1"/>
    </source>
</evidence>
<evidence type="ECO:0000259" key="12">
    <source>
        <dbReference type="Pfam" id="PF08574"/>
    </source>
</evidence>
<keyword evidence="6" id="KW-0813">Transport</keyword>
<feature type="region of interest" description="Disordered" evidence="10">
    <location>
        <begin position="216"/>
        <end position="277"/>
    </location>
</feature>